<dbReference type="InterPro" id="IPR001240">
    <property type="entry name" value="PRAI_dom"/>
</dbReference>
<evidence type="ECO:0000313" key="12">
    <source>
        <dbReference type="EMBL" id="CUS82444.1"/>
    </source>
</evidence>
<reference evidence="12 15" key="2">
    <citation type="submission" date="2015-11" db="EMBL/GenBank/DDBJ databases">
        <authorList>
            <person name="Varghese N."/>
        </authorList>
    </citation>
    <scope>NUCLEOTIDE SEQUENCE [LARGE SCALE GENOMIC DNA]</scope>
    <source>
        <strain evidence="12 15">JGI-8</strain>
    </source>
</reference>
<evidence type="ECO:0000256" key="5">
    <source>
        <dbReference type="ARBA" id="ARBA00022272"/>
    </source>
</evidence>
<dbReference type="Proteomes" id="UP000182011">
    <property type="component" value="Unassembled WGS sequence"/>
</dbReference>
<proteinExistence type="inferred from homology"/>
<dbReference type="InterPro" id="IPR013785">
    <property type="entry name" value="Aldolase_TIM"/>
</dbReference>
<gene>
    <name evidence="10" type="primary">trpF</name>
    <name evidence="13" type="ORF">JGI4_00512</name>
    <name evidence="12" type="ORF">JGI8_00608</name>
</gene>
<comment type="similarity">
    <text evidence="3 10">Belongs to the TrpF family.</text>
</comment>
<dbReference type="GO" id="GO:0004640">
    <property type="term" value="F:phosphoribosylanthranilate isomerase activity"/>
    <property type="evidence" value="ECO:0007669"/>
    <property type="project" value="UniProtKB-UniRule"/>
</dbReference>
<feature type="domain" description="N-(5'phosphoribosyl) anthranilate isomerase (PRAI)" evidence="11">
    <location>
        <begin position="5"/>
        <end position="202"/>
    </location>
</feature>
<evidence type="ECO:0000256" key="10">
    <source>
        <dbReference type="HAMAP-Rule" id="MF_00135"/>
    </source>
</evidence>
<evidence type="ECO:0000256" key="9">
    <source>
        <dbReference type="ARBA" id="ARBA00023235"/>
    </source>
</evidence>
<dbReference type="PANTHER" id="PTHR42894:SF1">
    <property type="entry name" value="N-(5'-PHOSPHORIBOSYL)ANTHRANILATE ISOMERASE"/>
    <property type="match status" value="1"/>
</dbReference>
<evidence type="ECO:0000256" key="8">
    <source>
        <dbReference type="ARBA" id="ARBA00023141"/>
    </source>
</evidence>
<dbReference type="PANTHER" id="PTHR42894">
    <property type="entry name" value="N-(5'-PHOSPHORIBOSYL)ANTHRANILATE ISOMERASE"/>
    <property type="match status" value="1"/>
</dbReference>
<dbReference type="InterPro" id="IPR011060">
    <property type="entry name" value="RibuloseP-bd_barrel"/>
</dbReference>
<dbReference type="Proteomes" id="UP000182200">
    <property type="component" value="Unassembled WGS sequence"/>
</dbReference>
<evidence type="ECO:0000256" key="6">
    <source>
        <dbReference type="ARBA" id="ARBA00022605"/>
    </source>
</evidence>
<accession>A0A0P1M1T6</accession>
<evidence type="ECO:0000259" key="11">
    <source>
        <dbReference type="Pfam" id="PF00697"/>
    </source>
</evidence>
<organism evidence="13 14">
    <name type="scientific">Candidatus Kryptonium thompsonii</name>
    <dbReference type="NCBI Taxonomy" id="1633631"/>
    <lineage>
        <taxon>Bacteria</taxon>
        <taxon>Pseudomonadati</taxon>
        <taxon>Candidatus Kryptoniota</taxon>
        <taxon>Candidatus Kryptonium</taxon>
    </lineage>
</organism>
<keyword evidence="9 10" id="KW-0413">Isomerase</keyword>
<dbReference type="Pfam" id="PF00697">
    <property type="entry name" value="PRAI"/>
    <property type="match status" value="1"/>
</dbReference>
<comment type="pathway">
    <text evidence="2 10">Amino-acid biosynthesis; L-tryptophan biosynthesis; L-tryptophan from chorismate: step 3/5.</text>
</comment>
<dbReference type="EMBL" id="CZVI01000005">
    <property type="protein sequence ID" value="CUS82444.1"/>
    <property type="molecule type" value="Genomic_DNA"/>
</dbReference>
<dbReference type="EC" id="5.3.1.24" evidence="4 10"/>
<accession>A0A0P1LC87</accession>
<comment type="catalytic activity">
    <reaction evidence="1 10">
        <text>N-(5-phospho-beta-D-ribosyl)anthranilate = 1-(2-carboxyphenylamino)-1-deoxy-D-ribulose 5-phosphate</text>
        <dbReference type="Rhea" id="RHEA:21540"/>
        <dbReference type="ChEBI" id="CHEBI:18277"/>
        <dbReference type="ChEBI" id="CHEBI:58613"/>
        <dbReference type="EC" id="5.3.1.24"/>
    </reaction>
</comment>
<dbReference type="UniPathway" id="UPA00035">
    <property type="reaction ID" value="UER00042"/>
</dbReference>
<reference evidence="13 14" key="1">
    <citation type="submission" date="2015-11" db="EMBL/GenBank/DDBJ databases">
        <authorList>
            <person name="Zhang Y."/>
            <person name="Guo Z."/>
        </authorList>
    </citation>
    <scope>NUCLEOTIDE SEQUENCE [LARGE SCALE GENOMIC DNA]</scope>
    <source>
        <strain evidence="13">JGI-4</strain>
    </source>
</reference>
<accession>A0A0P1MC10</accession>
<keyword evidence="8 10" id="KW-0057">Aromatic amino acid biosynthesis</keyword>
<accession>A0A0P1LN38</accession>
<keyword evidence="6 10" id="KW-0028">Amino-acid biosynthesis</keyword>
<dbReference type="HAMAP" id="MF_00135">
    <property type="entry name" value="PRAI"/>
    <property type="match status" value="1"/>
</dbReference>
<keyword evidence="15" id="KW-1185">Reference proteome</keyword>
<evidence type="ECO:0000256" key="7">
    <source>
        <dbReference type="ARBA" id="ARBA00022822"/>
    </source>
</evidence>
<dbReference type="AlphaFoldDB" id="A0A0P1LN38"/>
<dbReference type="RefSeq" id="WP_075427403.1">
    <property type="nucleotide sequence ID" value="NZ_CZVI01000005.1"/>
</dbReference>
<dbReference type="NCBIfam" id="NF002298">
    <property type="entry name" value="PRK01222.1-4"/>
    <property type="match status" value="1"/>
</dbReference>
<evidence type="ECO:0000256" key="1">
    <source>
        <dbReference type="ARBA" id="ARBA00001164"/>
    </source>
</evidence>
<protein>
    <recommendedName>
        <fullName evidence="5 10">N-(5'-phosphoribosyl)anthranilate isomerase</fullName>
        <shortName evidence="10">PRAI</shortName>
        <ecNumber evidence="4 10">5.3.1.24</ecNumber>
    </recommendedName>
</protein>
<dbReference type="EMBL" id="FAOP01000003">
    <property type="protein sequence ID" value="CUU02440.1"/>
    <property type="molecule type" value="Genomic_DNA"/>
</dbReference>
<keyword evidence="7 10" id="KW-0822">Tryptophan biosynthesis</keyword>
<accession>A0A0S4MV53</accession>
<evidence type="ECO:0000256" key="4">
    <source>
        <dbReference type="ARBA" id="ARBA00012572"/>
    </source>
</evidence>
<name>A0A0P1LN38_9BACT</name>
<dbReference type="STRING" id="1633631.GCA_001442925_00512"/>
<evidence type="ECO:0000256" key="3">
    <source>
        <dbReference type="ARBA" id="ARBA00007571"/>
    </source>
</evidence>
<evidence type="ECO:0000313" key="13">
    <source>
        <dbReference type="EMBL" id="CUU02440.1"/>
    </source>
</evidence>
<dbReference type="CDD" id="cd00405">
    <property type="entry name" value="PRAI"/>
    <property type="match status" value="1"/>
</dbReference>
<dbReference type="GO" id="GO:0000162">
    <property type="term" value="P:L-tryptophan biosynthetic process"/>
    <property type="evidence" value="ECO:0007669"/>
    <property type="project" value="UniProtKB-UniRule"/>
</dbReference>
<dbReference type="Gene3D" id="3.20.20.70">
    <property type="entry name" value="Aldolase class I"/>
    <property type="match status" value="1"/>
</dbReference>
<accession>A0A0P1LL39</accession>
<evidence type="ECO:0000256" key="2">
    <source>
        <dbReference type="ARBA" id="ARBA00004664"/>
    </source>
</evidence>
<accession>A0A0P1P3D0</accession>
<evidence type="ECO:0000313" key="14">
    <source>
        <dbReference type="Proteomes" id="UP000182011"/>
    </source>
</evidence>
<dbReference type="FunFam" id="3.20.20.70:FF:000075">
    <property type="entry name" value="Tryptophan biosynthesis protein TRP1"/>
    <property type="match status" value="1"/>
</dbReference>
<dbReference type="OrthoDB" id="9796196at2"/>
<accession>A0A0P1MFR8</accession>
<dbReference type="InterPro" id="IPR044643">
    <property type="entry name" value="TrpF_fam"/>
</dbReference>
<dbReference type="SUPFAM" id="SSF51366">
    <property type="entry name" value="Ribulose-phoshate binding barrel"/>
    <property type="match status" value="1"/>
</dbReference>
<accession>A0A0P1M9F3</accession>
<sequence>MSIVVKICGITNFEDAVNSVEAGADMLGFVFYEKSRRYIDPEKAAHIVREVSSFALCVGVFVNEDVEKIKRIVDQTMIDIVQLSGDESPEVCQMLKGFVPVMKSFKVKDEFAEDVLKNYDVDFVHLDSYSDGEYGGTGKVFNWDGVAGLSERYKIILSGGLTPENVRDAILKVKPYGVDVSTGVEEYPGKKSFEKVKSFIENAKNVKL</sequence>
<accession>A0A0P1MFF5</accession>
<evidence type="ECO:0000313" key="15">
    <source>
        <dbReference type="Proteomes" id="UP000182200"/>
    </source>
</evidence>